<keyword evidence="3" id="KW-1185">Reference proteome</keyword>
<dbReference type="Proteomes" id="UP000703674">
    <property type="component" value="Unassembled WGS sequence"/>
</dbReference>
<dbReference type="EMBL" id="JAAVJR010000007">
    <property type="protein sequence ID" value="NJW53656.1"/>
    <property type="molecule type" value="Genomic_DNA"/>
</dbReference>
<dbReference type="InterPro" id="IPR029044">
    <property type="entry name" value="Nucleotide-diphossugar_trans"/>
</dbReference>
<dbReference type="Pfam" id="PF00535">
    <property type="entry name" value="Glycos_transf_2"/>
    <property type="match status" value="1"/>
</dbReference>
<organism evidence="2 3">
    <name type="scientific">Salinimicrobium oceani</name>
    <dbReference type="NCBI Taxonomy" id="2722702"/>
    <lineage>
        <taxon>Bacteria</taxon>
        <taxon>Pseudomonadati</taxon>
        <taxon>Bacteroidota</taxon>
        <taxon>Flavobacteriia</taxon>
        <taxon>Flavobacteriales</taxon>
        <taxon>Flavobacteriaceae</taxon>
        <taxon>Salinimicrobium</taxon>
    </lineage>
</organism>
<name>A0ABX1D3Y2_9FLAO</name>
<evidence type="ECO:0000313" key="3">
    <source>
        <dbReference type="Proteomes" id="UP000703674"/>
    </source>
</evidence>
<accession>A0ABX1D3Y2</accession>
<evidence type="ECO:0000259" key="1">
    <source>
        <dbReference type="Pfam" id="PF00535"/>
    </source>
</evidence>
<dbReference type="PANTHER" id="PTHR22916">
    <property type="entry name" value="GLYCOSYLTRANSFERASE"/>
    <property type="match status" value="1"/>
</dbReference>
<proteinExistence type="predicted"/>
<dbReference type="PANTHER" id="PTHR22916:SF65">
    <property type="entry name" value="SLR1065 PROTEIN"/>
    <property type="match status" value="1"/>
</dbReference>
<evidence type="ECO:0000313" key="2">
    <source>
        <dbReference type="EMBL" id="NJW53656.1"/>
    </source>
</evidence>
<comment type="caution">
    <text evidence="2">The sequence shown here is derived from an EMBL/GenBank/DDBJ whole genome shotgun (WGS) entry which is preliminary data.</text>
</comment>
<dbReference type="SUPFAM" id="SSF53448">
    <property type="entry name" value="Nucleotide-diphospho-sugar transferases"/>
    <property type="match status" value="1"/>
</dbReference>
<dbReference type="InterPro" id="IPR001173">
    <property type="entry name" value="Glyco_trans_2-like"/>
</dbReference>
<dbReference type="Gene3D" id="3.90.550.10">
    <property type="entry name" value="Spore Coat Polysaccharide Biosynthesis Protein SpsA, Chain A"/>
    <property type="match status" value="1"/>
</dbReference>
<gene>
    <name evidence="2" type="ORF">HC175_12075</name>
</gene>
<protein>
    <submittedName>
        <fullName evidence="2">Glycosyltransferase</fullName>
    </submittedName>
</protein>
<sequence length="344" mass="40540">MTKEINNHNKLVSIILPVYNGEKHLAESIGSCLAQTYRKIELIIINDASTDKTLEIAEKFAQQDDRVTVYSNKTNQKLPASLNTGHKMARGNLLTWTSHDNSYNLKAIQKMVTTIETTGTDIVYTDYNIIEDDGKFRRKVVHTENSHLLLENTVGACFLYKQEVFKRNGGYNENLHTVEDYDFWLRSLVHSKFQHISEDLYNYRSHENSLSSRIDEEETHENKNFRTVLKFSYLSFFQQFLLSKKDYAELFTSLHRHEKISVYNFLKKYEDFKRDISILDKKLYSFNPPSLFKNVDLKLRSSMHRQEENQNLKTLLQILLKRPTLLTGYDRRRSLQLIFKCLKK</sequence>
<feature type="domain" description="Glycosyltransferase 2-like" evidence="1">
    <location>
        <begin position="13"/>
        <end position="143"/>
    </location>
</feature>
<reference evidence="2 3" key="1">
    <citation type="submission" date="2020-03" db="EMBL/GenBank/DDBJ databases">
        <title>Salinimicrobium sp. nov, isolated from SCS.</title>
        <authorList>
            <person name="Cao W.R."/>
        </authorList>
    </citation>
    <scope>NUCLEOTIDE SEQUENCE [LARGE SCALE GENOMIC DNA]</scope>
    <source>
        <strain evidence="3">J15B91</strain>
    </source>
</reference>